<keyword evidence="10" id="KW-1185">Reference proteome</keyword>
<evidence type="ECO:0000256" key="5">
    <source>
        <dbReference type="ARBA" id="ARBA00023136"/>
    </source>
</evidence>
<evidence type="ECO:0000256" key="4">
    <source>
        <dbReference type="ARBA" id="ARBA00022989"/>
    </source>
</evidence>
<organism evidence="9 10">
    <name type="scientific">Pseudaquabacterium terrae</name>
    <dbReference type="NCBI Taxonomy" id="2732868"/>
    <lineage>
        <taxon>Bacteria</taxon>
        <taxon>Pseudomonadati</taxon>
        <taxon>Pseudomonadota</taxon>
        <taxon>Betaproteobacteria</taxon>
        <taxon>Burkholderiales</taxon>
        <taxon>Sphaerotilaceae</taxon>
        <taxon>Pseudaquabacterium</taxon>
    </lineage>
</organism>
<feature type="transmembrane region" description="Helical" evidence="7">
    <location>
        <begin position="62"/>
        <end position="81"/>
    </location>
</feature>
<dbReference type="PROSITE" id="PS50253">
    <property type="entry name" value="COX3"/>
    <property type="match status" value="1"/>
</dbReference>
<evidence type="ECO:0000256" key="7">
    <source>
        <dbReference type="SAM" id="Phobius"/>
    </source>
</evidence>
<dbReference type="Gene3D" id="1.20.120.80">
    <property type="entry name" value="Cytochrome c oxidase, subunit III, four-helix bundle"/>
    <property type="match status" value="1"/>
</dbReference>
<comment type="caution">
    <text evidence="9">The sequence shown here is derived from an EMBL/GenBank/DDBJ whole genome shotgun (WGS) entry which is preliminary data.</text>
</comment>
<evidence type="ECO:0000256" key="1">
    <source>
        <dbReference type="ARBA" id="ARBA00004141"/>
    </source>
</evidence>
<dbReference type="InterPro" id="IPR035973">
    <property type="entry name" value="Cyt_c_oxidase_su3-like_sf"/>
</dbReference>
<evidence type="ECO:0000256" key="6">
    <source>
        <dbReference type="RuleBase" id="RU003376"/>
    </source>
</evidence>
<dbReference type="InterPro" id="IPR013833">
    <property type="entry name" value="Cyt_c_oxidase_su3_a-hlx"/>
</dbReference>
<protein>
    <submittedName>
        <fullName evidence="9">Bb3-type cytochrome oxidase subunit III</fullName>
    </submittedName>
</protein>
<comment type="subcellular location">
    <subcellularLocation>
        <location evidence="6">Cell membrane</location>
        <topology evidence="6">Multi-pass membrane protein</topology>
    </subcellularLocation>
    <subcellularLocation>
        <location evidence="1">Membrane</location>
        <topology evidence="1">Multi-pass membrane protein</topology>
    </subcellularLocation>
</comment>
<keyword evidence="4 7" id="KW-1133">Transmembrane helix</keyword>
<dbReference type="InterPro" id="IPR000298">
    <property type="entry name" value="Cyt_c_oxidase-like_su3"/>
</dbReference>
<feature type="transmembrane region" description="Helical" evidence="7">
    <location>
        <begin position="131"/>
        <end position="153"/>
    </location>
</feature>
<evidence type="ECO:0000259" key="8">
    <source>
        <dbReference type="PROSITE" id="PS50253"/>
    </source>
</evidence>
<evidence type="ECO:0000256" key="3">
    <source>
        <dbReference type="ARBA" id="ARBA00022692"/>
    </source>
</evidence>
<feature type="transmembrane region" description="Helical" evidence="7">
    <location>
        <begin position="21"/>
        <end position="42"/>
    </location>
</feature>
<keyword evidence="3 6" id="KW-0812">Transmembrane</keyword>
<dbReference type="EMBL" id="JABRWJ010000004">
    <property type="protein sequence ID" value="NRF68327.1"/>
    <property type="molecule type" value="Genomic_DNA"/>
</dbReference>
<reference evidence="9 10" key="1">
    <citation type="submission" date="2020-05" db="EMBL/GenBank/DDBJ databases">
        <title>Aquincola sp. isolate from soil.</title>
        <authorList>
            <person name="Han J."/>
            <person name="Kim D.-U."/>
        </authorList>
    </citation>
    <scope>NUCLEOTIDE SEQUENCE [LARGE SCALE GENOMIC DNA]</scope>
    <source>
        <strain evidence="9 10">S2</strain>
    </source>
</reference>
<comment type="similarity">
    <text evidence="2 6">Belongs to the cytochrome c oxidase subunit 3 family.</text>
</comment>
<feature type="transmembrane region" description="Helical" evidence="7">
    <location>
        <begin position="186"/>
        <end position="205"/>
    </location>
</feature>
<feature type="transmembrane region" description="Helical" evidence="7">
    <location>
        <begin position="93"/>
        <end position="111"/>
    </location>
</feature>
<keyword evidence="5 7" id="KW-0472">Membrane</keyword>
<dbReference type="PANTHER" id="PTHR11403:SF10">
    <property type="entry name" value="CYTOCHROME C OXIDASE"/>
    <property type="match status" value="1"/>
</dbReference>
<name>A0ABX2EI58_9BURK</name>
<dbReference type="Proteomes" id="UP000737171">
    <property type="component" value="Unassembled WGS sequence"/>
</dbReference>
<evidence type="ECO:0000313" key="9">
    <source>
        <dbReference type="EMBL" id="NRF68327.1"/>
    </source>
</evidence>
<dbReference type="PANTHER" id="PTHR11403">
    <property type="entry name" value="CYTOCHROME C OXIDASE SUBUNIT III"/>
    <property type="match status" value="1"/>
</dbReference>
<dbReference type="InterPro" id="IPR024791">
    <property type="entry name" value="Cyt_c/ubiquinol_Oxase_su3"/>
</dbReference>
<evidence type="ECO:0000313" key="10">
    <source>
        <dbReference type="Proteomes" id="UP000737171"/>
    </source>
</evidence>
<dbReference type="RefSeq" id="WP_173123869.1">
    <property type="nucleotide sequence ID" value="NZ_JABRWJ010000004.1"/>
</dbReference>
<dbReference type="SUPFAM" id="SSF81452">
    <property type="entry name" value="Cytochrome c oxidase subunit III-like"/>
    <property type="match status" value="1"/>
</dbReference>
<feature type="domain" description="Heme-copper oxidase subunit III family profile" evidence="8">
    <location>
        <begin position="24"/>
        <end position="210"/>
    </location>
</feature>
<accession>A0ABX2EI58</accession>
<proteinExistence type="inferred from homology"/>
<sequence length="223" mass="23750">MSTAVIEPQELQAPPVPPLQAAGIGLWVFIGVASTLFGLFLAAYMMRMVSPDWSSIAMPGQLWLSTGLLIGGSLLMQAAAGSARRDEAARTTALLWAGGLCAMAFLGAQLWAWSVLQSARVTLTGNPAASFFYVLTALHGLHVLGGLIAWSLATRDIGPPKLAPGAAPDRRVLAERAAAAAVRIHLCARYWHFLLAVWLLLYAALGTLTPEFVRYICGIEAPR</sequence>
<evidence type="ECO:0000256" key="2">
    <source>
        <dbReference type="ARBA" id="ARBA00010581"/>
    </source>
</evidence>
<gene>
    <name evidence="9" type="ORF">HLB44_15140</name>
</gene>